<sequence length="415" mass="46458">ELTDSCCGPVVQAVLSVHCGWFSVTQAAQKFSLDMDLIKYHVGLNVHFSTNYMEPKLTIKEEKVVAMGIFNVCKTKKFVKNWHRCRQDNENLEMKEVIYKDADSIDICTFLNLILHVLERNKFGNGIEKLSWEWVKSFLNRHSYLKILAYVNARNIKLSMNAAGVSIEAAHNEETAAMLESAFNKSSIVEEDLHYKTPDTLRPKSFEEWKQSLLPALDNRLVLTRSPASAVTTTAITSNQALLKAAADQDMTQQAFYSSLSSDVAHSLSVVEPENIYKSAAVLQSSYPNKTVFLTGATTVAQNPNATQSLNLTFLTRIPNVTQQTINVIPVNLGIHVPNVAPTNHTKQDSSLIAYPGKKRCDLIGKKSELLPGPTFSENLFLAMEKLFVVKVENEKDSSQQNQNSLTKVKKLHYM</sequence>
<organism evidence="1 2">
    <name type="scientific">Meganyctiphanes norvegica</name>
    <name type="common">Northern krill</name>
    <name type="synonym">Thysanopoda norvegica</name>
    <dbReference type="NCBI Taxonomy" id="48144"/>
    <lineage>
        <taxon>Eukaryota</taxon>
        <taxon>Metazoa</taxon>
        <taxon>Ecdysozoa</taxon>
        <taxon>Arthropoda</taxon>
        <taxon>Crustacea</taxon>
        <taxon>Multicrustacea</taxon>
        <taxon>Malacostraca</taxon>
        <taxon>Eumalacostraca</taxon>
        <taxon>Eucarida</taxon>
        <taxon>Euphausiacea</taxon>
        <taxon>Euphausiidae</taxon>
        <taxon>Meganyctiphanes</taxon>
    </lineage>
</organism>
<reference evidence="1 2" key="1">
    <citation type="submission" date="2024-05" db="EMBL/GenBank/DDBJ databases">
        <authorList>
            <person name="Wallberg A."/>
        </authorList>
    </citation>
    <scope>NUCLEOTIDE SEQUENCE [LARGE SCALE GENOMIC DNA]</scope>
</reference>
<keyword evidence="2" id="KW-1185">Reference proteome</keyword>
<evidence type="ECO:0000313" key="1">
    <source>
        <dbReference type="EMBL" id="CAL4111932.1"/>
    </source>
</evidence>
<name>A0AAV2R3X1_MEGNR</name>
<dbReference type="Proteomes" id="UP001497623">
    <property type="component" value="Unassembled WGS sequence"/>
</dbReference>
<dbReference type="AlphaFoldDB" id="A0AAV2R3X1"/>
<feature type="non-terminal residue" evidence="1">
    <location>
        <position position="1"/>
    </location>
</feature>
<dbReference type="EMBL" id="CAXKWB010014849">
    <property type="protein sequence ID" value="CAL4111932.1"/>
    <property type="molecule type" value="Genomic_DNA"/>
</dbReference>
<feature type="non-terminal residue" evidence="1">
    <location>
        <position position="415"/>
    </location>
</feature>
<accession>A0AAV2R3X1</accession>
<comment type="caution">
    <text evidence="1">The sequence shown here is derived from an EMBL/GenBank/DDBJ whole genome shotgun (WGS) entry which is preliminary data.</text>
</comment>
<protein>
    <submittedName>
        <fullName evidence="1">Uncharacterized protein</fullName>
    </submittedName>
</protein>
<evidence type="ECO:0000313" key="2">
    <source>
        <dbReference type="Proteomes" id="UP001497623"/>
    </source>
</evidence>
<gene>
    <name evidence="1" type="ORF">MNOR_LOCUS19748</name>
</gene>
<proteinExistence type="predicted"/>